<reference evidence="2" key="1">
    <citation type="journal article" date="2022" name="Plant J.">
        <title>Strategies of tolerance reflected in two North American maple genomes.</title>
        <authorList>
            <person name="McEvoy S.L."/>
            <person name="Sezen U.U."/>
            <person name="Trouern-Trend A."/>
            <person name="McMahon S.M."/>
            <person name="Schaberg P.G."/>
            <person name="Yang J."/>
            <person name="Wegrzyn J.L."/>
            <person name="Swenson N.G."/>
        </authorList>
    </citation>
    <scope>NUCLEOTIDE SEQUENCE</scope>
    <source>
        <strain evidence="2">NS2018</strain>
    </source>
</reference>
<protein>
    <recommendedName>
        <fullName evidence="1">F-box domain-containing protein</fullName>
    </recommendedName>
</protein>
<sequence length="539" mass="62319">MIEYLPHEVVLDILSRLPVTSLLHSKLVCKAWHNLVQDPLLVCMQFSRTIEHDPCLIFHCDYPIQNQLFSLELSALSKDVQRVNKIRVPVLPEFEVLGSCKGLLCLCDSSAKDIVYVYNPFTRDYIELPKSTELLHQNPVFGFGFNQTTSQYKVVKAVYQKLPFRRCGPHISLQAEVQILTLGSPAWRNLEKLPYHLHRGPSQVSVCGRLHWRSWPRQFRSGCLIISFDLEDEQFREVPKPDCDGLDRPNFHLLDLGGCLSVAIYDTYGQFEIRIMKEYNVKESWIKEFNIGNHVPRSLEEMDWNSAAQPFRDSKLYRKSSFVRILCLLKNGDILLLYKGRALFNFSFSSLTSQAAPTKISRNHAAELQKMKYLKPFKLFESLKGNSGVLLGLTVIDNYVSLAMSNRYRLYAHEYCCCIRDENIVPTLVQVFRRCISGFNLVGIVAGKNPVGPPVNILIDDICKTGKLEGFLKYTYWEDNIRSRYAYLCPEYMDHFKEYCDSIYARDYPQHRVTLLDVIDIFSSVRMLQTRLDVFNALK</sequence>
<dbReference type="InterPro" id="IPR050796">
    <property type="entry name" value="SCF_F-box_component"/>
</dbReference>
<feature type="domain" description="F-box" evidence="1">
    <location>
        <begin position="1"/>
        <end position="49"/>
    </location>
</feature>
<dbReference type="InterPro" id="IPR001810">
    <property type="entry name" value="F-box_dom"/>
</dbReference>
<dbReference type="InterPro" id="IPR013187">
    <property type="entry name" value="F-box-assoc_dom_typ3"/>
</dbReference>
<reference evidence="2" key="2">
    <citation type="submission" date="2023-06" db="EMBL/GenBank/DDBJ databases">
        <authorList>
            <person name="Swenson N.G."/>
            <person name="Wegrzyn J.L."/>
            <person name="Mcevoy S.L."/>
        </authorList>
    </citation>
    <scope>NUCLEOTIDE SEQUENCE</scope>
    <source>
        <strain evidence="2">NS2018</strain>
        <tissue evidence="2">Leaf</tissue>
    </source>
</reference>
<keyword evidence="3" id="KW-1185">Reference proteome</keyword>
<dbReference type="PANTHER" id="PTHR31672">
    <property type="entry name" value="BNACNNG10540D PROTEIN"/>
    <property type="match status" value="1"/>
</dbReference>
<dbReference type="InterPro" id="IPR017451">
    <property type="entry name" value="F-box-assoc_interact_dom"/>
</dbReference>
<dbReference type="NCBIfam" id="TIGR01640">
    <property type="entry name" value="F_box_assoc_1"/>
    <property type="match status" value="1"/>
</dbReference>
<dbReference type="SMART" id="SM00256">
    <property type="entry name" value="FBOX"/>
    <property type="match status" value="1"/>
</dbReference>
<dbReference type="PANTHER" id="PTHR31672:SF11">
    <property type="entry name" value="F-BOX PROTEIN CPR1-LIKE ISOFORM X2"/>
    <property type="match status" value="1"/>
</dbReference>
<gene>
    <name evidence="2" type="ORF">LWI29_005296</name>
</gene>
<dbReference type="Pfam" id="PF08268">
    <property type="entry name" value="FBA_3"/>
    <property type="match status" value="1"/>
</dbReference>
<dbReference type="EMBL" id="JAUESC010000381">
    <property type="protein sequence ID" value="KAK0588772.1"/>
    <property type="molecule type" value="Genomic_DNA"/>
</dbReference>
<organism evidence="2 3">
    <name type="scientific">Acer saccharum</name>
    <name type="common">Sugar maple</name>
    <dbReference type="NCBI Taxonomy" id="4024"/>
    <lineage>
        <taxon>Eukaryota</taxon>
        <taxon>Viridiplantae</taxon>
        <taxon>Streptophyta</taxon>
        <taxon>Embryophyta</taxon>
        <taxon>Tracheophyta</taxon>
        <taxon>Spermatophyta</taxon>
        <taxon>Magnoliopsida</taxon>
        <taxon>eudicotyledons</taxon>
        <taxon>Gunneridae</taxon>
        <taxon>Pentapetalae</taxon>
        <taxon>rosids</taxon>
        <taxon>malvids</taxon>
        <taxon>Sapindales</taxon>
        <taxon>Sapindaceae</taxon>
        <taxon>Hippocastanoideae</taxon>
        <taxon>Acereae</taxon>
        <taxon>Acer</taxon>
    </lineage>
</organism>
<dbReference type="PROSITE" id="PS50181">
    <property type="entry name" value="FBOX"/>
    <property type="match status" value="1"/>
</dbReference>
<dbReference type="InterPro" id="IPR036047">
    <property type="entry name" value="F-box-like_dom_sf"/>
</dbReference>
<comment type="caution">
    <text evidence="2">The sequence shown here is derived from an EMBL/GenBank/DDBJ whole genome shotgun (WGS) entry which is preliminary data.</text>
</comment>
<evidence type="ECO:0000313" key="2">
    <source>
        <dbReference type="EMBL" id="KAK0588772.1"/>
    </source>
</evidence>
<dbReference type="SUPFAM" id="SSF81383">
    <property type="entry name" value="F-box domain"/>
    <property type="match status" value="1"/>
</dbReference>
<dbReference type="Gene3D" id="1.20.1280.50">
    <property type="match status" value="1"/>
</dbReference>
<accession>A0AA39S743</accession>
<proteinExistence type="predicted"/>
<evidence type="ECO:0000259" key="1">
    <source>
        <dbReference type="PROSITE" id="PS50181"/>
    </source>
</evidence>
<name>A0AA39S743_ACESA</name>
<dbReference type="AlphaFoldDB" id="A0AA39S743"/>
<dbReference type="Proteomes" id="UP001168877">
    <property type="component" value="Unassembled WGS sequence"/>
</dbReference>
<evidence type="ECO:0000313" key="3">
    <source>
        <dbReference type="Proteomes" id="UP001168877"/>
    </source>
</evidence>
<dbReference type="Pfam" id="PF12937">
    <property type="entry name" value="F-box-like"/>
    <property type="match status" value="1"/>
</dbReference>